<gene>
    <name evidence="2" type="ORF">AK812_SmicGene3872</name>
</gene>
<evidence type="ECO:0000259" key="1">
    <source>
        <dbReference type="Pfam" id="PF09335"/>
    </source>
</evidence>
<dbReference type="PANTHER" id="PTHR47699:SF1">
    <property type="entry name" value="SNARE ASSOCIATED GOLGI PROTEIN FAMILY"/>
    <property type="match status" value="1"/>
</dbReference>
<organism evidence="2 3">
    <name type="scientific">Symbiodinium microadriaticum</name>
    <name type="common">Dinoflagellate</name>
    <name type="synonym">Zooxanthella microadriatica</name>
    <dbReference type="NCBI Taxonomy" id="2951"/>
    <lineage>
        <taxon>Eukaryota</taxon>
        <taxon>Sar</taxon>
        <taxon>Alveolata</taxon>
        <taxon>Dinophyceae</taxon>
        <taxon>Suessiales</taxon>
        <taxon>Symbiodiniaceae</taxon>
        <taxon>Symbiodinium</taxon>
    </lineage>
</organism>
<sequence>MAMDGAGVFFGRRQSVAVPQSFRAAASSCVPAAPKLHSRGLTSALAGAFGMMGVRLVQGLRSREVVRACSGRGRRLVVSSSISSRQGLVSLAVGFFVIFSFSCGECAMAADVTSPGFALDSASLAAGLGEWIRGDTSGLGAVPFIAVHIVAIILCFPGTAIFELTAGAVFGFLPGVIVVASAKGLAAAVTFFIARAVRDGPPGRWIQERLDQEGQENGGQSWTEKLKRGVRRDAFRFCLLARLSPVPSWINNYALPLAGVSLSSFLPATFLGMLPPLASNVYSGSAAASVAAALSRGSGVEFDWIGVSLGILSTLSGAAIVQQLAAVALEEDSERRE</sequence>
<reference evidence="2 3" key="1">
    <citation type="submission" date="2016-02" db="EMBL/GenBank/DDBJ databases">
        <title>Genome analysis of coral dinoflagellate symbionts highlights evolutionary adaptations to a symbiotic lifestyle.</title>
        <authorList>
            <person name="Aranda M."/>
            <person name="Li Y."/>
            <person name="Liew Y.J."/>
            <person name="Baumgarten S."/>
            <person name="Simakov O."/>
            <person name="Wilson M."/>
            <person name="Piel J."/>
            <person name="Ashoor H."/>
            <person name="Bougouffa S."/>
            <person name="Bajic V.B."/>
            <person name="Ryu T."/>
            <person name="Ravasi T."/>
            <person name="Bayer T."/>
            <person name="Micklem G."/>
            <person name="Kim H."/>
            <person name="Bhak J."/>
            <person name="Lajeunesse T.C."/>
            <person name="Voolstra C.R."/>
        </authorList>
    </citation>
    <scope>NUCLEOTIDE SEQUENCE [LARGE SCALE GENOMIC DNA]</scope>
    <source>
        <strain evidence="2 3">CCMP2467</strain>
    </source>
</reference>
<dbReference type="Proteomes" id="UP000186817">
    <property type="component" value="Unassembled WGS sequence"/>
</dbReference>
<dbReference type="InterPro" id="IPR032816">
    <property type="entry name" value="VTT_dom"/>
</dbReference>
<dbReference type="EMBL" id="LSRX01000047">
    <property type="protein sequence ID" value="OLQ12188.1"/>
    <property type="molecule type" value="Genomic_DNA"/>
</dbReference>
<dbReference type="AlphaFoldDB" id="A0A1Q9EXM0"/>
<protein>
    <submittedName>
        <fullName evidence="2">Membrane protein</fullName>
    </submittedName>
</protein>
<accession>A0A1Q9EXM0</accession>
<evidence type="ECO:0000313" key="3">
    <source>
        <dbReference type="Proteomes" id="UP000186817"/>
    </source>
</evidence>
<proteinExistence type="predicted"/>
<dbReference type="OrthoDB" id="166803at2759"/>
<dbReference type="PANTHER" id="PTHR47699">
    <property type="entry name" value="SNARE ASSOCIATED GOLGI PROTEIN FAMILY"/>
    <property type="match status" value="1"/>
</dbReference>
<comment type="caution">
    <text evidence="2">The sequence shown here is derived from an EMBL/GenBank/DDBJ whole genome shotgun (WGS) entry which is preliminary data.</text>
</comment>
<feature type="domain" description="VTT" evidence="1">
    <location>
        <begin position="156"/>
        <end position="285"/>
    </location>
</feature>
<name>A0A1Q9EXM0_SYMMI</name>
<evidence type="ECO:0000313" key="2">
    <source>
        <dbReference type="EMBL" id="OLQ12188.1"/>
    </source>
</evidence>
<dbReference type="GO" id="GO:0016020">
    <property type="term" value="C:membrane"/>
    <property type="evidence" value="ECO:0007669"/>
    <property type="project" value="TreeGrafter"/>
</dbReference>
<dbReference type="Pfam" id="PF09335">
    <property type="entry name" value="VTT_dom"/>
    <property type="match status" value="1"/>
</dbReference>
<keyword evidence="3" id="KW-1185">Reference proteome</keyword>